<evidence type="ECO:0000313" key="2">
    <source>
        <dbReference type="EMBL" id="KLU86405.1"/>
    </source>
</evidence>
<proteinExistence type="predicted"/>
<protein>
    <submittedName>
        <fullName evidence="2 3">Uncharacterized protein</fullName>
    </submittedName>
</protein>
<keyword evidence="4" id="KW-1185">Reference proteome</keyword>
<reference evidence="4" key="1">
    <citation type="submission" date="2010-05" db="EMBL/GenBank/DDBJ databases">
        <title>The genome sequence of Magnaporthe poae strain ATCC 64411.</title>
        <authorList>
            <person name="Ma L.-J."/>
            <person name="Dead R."/>
            <person name="Young S."/>
            <person name="Zeng Q."/>
            <person name="Koehrsen M."/>
            <person name="Alvarado L."/>
            <person name="Berlin A."/>
            <person name="Chapman S.B."/>
            <person name="Chen Z."/>
            <person name="Freedman E."/>
            <person name="Gellesch M."/>
            <person name="Goldberg J."/>
            <person name="Griggs A."/>
            <person name="Gujja S."/>
            <person name="Heilman E.R."/>
            <person name="Heiman D."/>
            <person name="Hepburn T."/>
            <person name="Howarth C."/>
            <person name="Jen D."/>
            <person name="Larson L."/>
            <person name="Mehta T."/>
            <person name="Neiman D."/>
            <person name="Pearson M."/>
            <person name="Roberts A."/>
            <person name="Saif S."/>
            <person name="Shea T."/>
            <person name="Shenoy N."/>
            <person name="Sisk P."/>
            <person name="Stolte C."/>
            <person name="Sykes S."/>
            <person name="Walk T."/>
            <person name="White J."/>
            <person name="Yandava C."/>
            <person name="Haas B."/>
            <person name="Nusbaum C."/>
            <person name="Birren B."/>
        </authorList>
    </citation>
    <scope>NUCLEOTIDE SEQUENCE [LARGE SCALE GENOMIC DNA]</scope>
    <source>
        <strain evidence="4">ATCC 64411 / 73-15</strain>
    </source>
</reference>
<name>A0A0C4DZC4_MAGP6</name>
<reference evidence="3" key="5">
    <citation type="submission" date="2015-06" db="UniProtKB">
        <authorList>
            <consortium name="EnsemblFungi"/>
        </authorList>
    </citation>
    <scope>IDENTIFICATION</scope>
    <source>
        <strain evidence="3">ATCC 64411</strain>
    </source>
</reference>
<dbReference type="EMBL" id="GL876969">
    <property type="protein sequence ID" value="KLU86405.1"/>
    <property type="molecule type" value="Genomic_DNA"/>
</dbReference>
<dbReference type="EMBL" id="ADBL01001289">
    <property type="status" value="NOT_ANNOTATED_CDS"/>
    <property type="molecule type" value="Genomic_DNA"/>
</dbReference>
<dbReference type="AlphaFoldDB" id="A0A0C4DZC4"/>
<accession>A0A0C4DZC4</accession>
<gene>
    <name evidence="2" type="ORF">MAPG_05419</name>
</gene>
<evidence type="ECO:0000313" key="3">
    <source>
        <dbReference type="EnsemblFungi" id="MAPG_05419T0"/>
    </source>
</evidence>
<dbReference type="Proteomes" id="UP000011715">
    <property type="component" value="Unassembled WGS sequence"/>
</dbReference>
<organism evidence="3 4">
    <name type="scientific">Magnaporthiopsis poae (strain ATCC 64411 / 73-15)</name>
    <name type="common">Kentucky bluegrass fungus</name>
    <name type="synonym">Magnaporthe poae</name>
    <dbReference type="NCBI Taxonomy" id="644358"/>
    <lineage>
        <taxon>Eukaryota</taxon>
        <taxon>Fungi</taxon>
        <taxon>Dikarya</taxon>
        <taxon>Ascomycota</taxon>
        <taxon>Pezizomycotina</taxon>
        <taxon>Sordariomycetes</taxon>
        <taxon>Sordariomycetidae</taxon>
        <taxon>Magnaporthales</taxon>
        <taxon>Magnaporthaceae</taxon>
        <taxon>Magnaporthiopsis</taxon>
    </lineage>
</organism>
<evidence type="ECO:0000313" key="4">
    <source>
        <dbReference type="Proteomes" id="UP000011715"/>
    </source>
</evidence>
<evidence type="ECO:0000256" key="1">
    <source>
        <dbReference type="SAM" id="MobiDB-lite"/>
    </source>
</evidence>
<reference evidence="2" key="2">
    <citation type="submission" date="2010-05" db="EMBL/GenBank/DDBJ databases">
        <title>The Genome Sequence of Magnaporthe poae strain ATCC 64411.</title>
        <authorList>
            <consortium name="The Broad Institute Genome Sequencing Platform"/>
            <consortium name="Broad Institute Genome Sequencing Center for Infectious Disease"/>
            <person name="Ma L.-J."/>
            <person name="Dead R."/>
            <person name="Young S."/>
            <person name="Zeng Q."/>
            <person name="Koehrsen M."/>
            <person name="Alvarado L."/>
            <person name="Berlin A."/>
            <person name="Chapman S.B."/>
            <person name="Chen Z."/>
            <person name="Freedman E."/>
            <person name="Gellesch M."/>
            <person name="Goldberg J."/>
            <person name="Griggs A."/>
            <person name="Gujja S."/>
            <person name="Heilman E.R."/>
            <person name="Heiman D."/>
            <person name="Hepburn T."/>
            <person name="Howarth C."/>
            <person name="Jen D."/>
            <person name="Larson L."/>
            <person name="Mehta T."/>
            <person name="Neiman D."/>
            <person name="Pearson M."/>
            <person name="Roberts A."/>
            <person name="Saif S."/>
            <person name="Shea T."/>
            <person name="Shenoy N."/>
            <person name="Sisk P."/>
            <person name="Stolte C."/>
            <person name="Sykes S."/>
            <person name="Walk T."/>
            <person name="White J."/>
            <person name="Yandava C."/>
            <person name="Haas B."/>
            <person name="Nusbaum C."/>
            <person name="Birren B."/>
        </authorList>
    </citation>
    <scope>NUCLEOTIDE SEQUENCE</scope>
    <source>
        <strain evidence="2">ATCC 64411</strain>
    </source>
</reference>
<dbReference type="EnsemblFungi" id="MAPG_05419T0">
    <property type="protein sequence ID" value="MAPG_05419T0"/>
    <property type="gene ID" value="MAPG_05419"/>
</dbReference>
<feature type="region of interest" description="Disordered" evidence="1">
    <location>
        <begin position="1"/>
        <end position="68"/>
    </location>
</feature>
<feature type="compositionally biased region" description="Basic residues" evidence="1">
    <location>
        <begin position="1"/>
        <end position="20"/>
    </location>
</feature>
<sequence length="131" mass="14462">MIGKKRTSPGVTGKRRTKRFQKPDPSYKLPPDEDEPEVAAQVGQAEEGADLPQGLPAPVPPAQSGGLQLDPQTAQVLIARFGEALRFRALDEPSTAPAHVVHHFWSFPCRNSSTDFYQQKETKKKEKKGKT</sequence>
<reference evidence="3" key="4">
    <citation type="journal article" date="2015" name="G3 (Bethesda)">
        <title>Genome sequences of three phytopathogenic species of the Magnaporthaceae family of fungi.</title>
        <authorList>
            <person name="Okagaki L.H."/>
            <person name="Nunes C.C."/>
            <person name="Sailsbery J."/>
            <person name="Clay B."/>
            <person name="Brown D."/>
            <person name="John T."/>
            <person name="Oh Y."/>
            <person name="Young N."/>
            <person name="Fitzgerald M."/>
            <person name="Haas B.J."/>
            <person name="Zeng Q."/>
            <person name="Young S."/>
            <person name="Adiconis X."/>
            <person name="Fan L."/>
            <person name="Levin J.Z."/>
            <person name="Mitchell T.K."/>
            <person name="Okubara P.A."/>
            <person name="Farman M.L."/>
            <person name="Kohn L.M."/>
            <person name="Birren B."/>
            <person name="Ma L.-J."/>
            <person name="Dean R.A."/>
        </authorList>
    </citation>
    <scope>NUCLEOTIDE SEQUENCE</scope>
    <source>
        <strain evidence="3">ATCC 64411 / 73-15</strain>
    </source>
</reference>
<dbReference type="VEuPathDB" id="FungiDB:MAPG_05419"/>
<reference evidence="2" key="3">
    <citation type="submission" date="2011-03" db="EMBL/GenBank/DDBJ databases">
        <title>Annotation of Magnaporthe poae ATCC 64411.</title>
        <authorList>
            <person name="Ma L.-J."/>
            <person name="Dead R."/>
            <person name="Young S.K."/>
            <person name="Zeng Q."/>
            <person name="Gargeya S."/>
            <person name="Fitzgerald M."/>
            <person name="Haas B."/>
            <person name="Abouelleil A."/>
            <person name="Alvarado L."/>
            <person name="Arachchi H.M."/>
            <person name="Berlin A."/>
            <person name="Brown A."/>
            <person name="Chapman S.B."/>
            <person name="Chen Z."/>
            <person name="Dunbar C."/>
            <person name="Freedman E."/>
            <person name="Gearin G."/>
            <person name="Gellesch M."/>
            <person name="Goldberg J."/>
            <person name="Griggs A."/>
            <person name="Gujja S."/>
            <person name="Heiman D."/>
            <person name="Howarth C."/>
            <person name="Larson L."/>
            <person name="Lui A."/>
            <person name="MacDonald P.J.P."/>
            <person name="Mehta T."/>
            <person name="Montmayeur A."/>
            <person name="Murphy C."/>
            <person name="Neiman D."/>
            <person name="Pearson M."/>
            <person name="Priest M."/>
            <person name="Roberts A."/>
            <person name="Saif S."/>
            <person name="Shea T."/>
            <person name="Shenoy N."/>
            <person name="Sisk P."/>
            <person name="Stolte C."/>
            <person name="Sykes S."/>
            <person name="Yandava C."/>
            <person name="Wortman J."/>
            <person name="Nusbaum C."/>
            <person name="Birren B."/>
        </authorList>
    </citation>
    <scope>NUCLEOTIDE SEQUENCE</scope>
    <source>
        <strain evidence="2">ATCC 64411</strain>
    </source>
</reference>